<name>A0AAD1ZMP7_9LAMI</name>
<dbReference type="AlphaFoldDB" id="A0AAD1ZMP7"/>
<dbReference type="EMBL" id="OU503047">
    <property type="protein sequence ID" value="CAI9772613.1"/>
    <property type="molecule type" value="Genomic_DNA"/>
</dbReference>
<keyword evidence="3" id="KW-1185">Reference proteome</keyword>
<organism evidence="2 3">
    <name type="scientific">Fraxinus pennsylvanica</name>
    <dbReference type="NCBI Taxonomy" id="56036"/>
    <lineage>
        <taxon>Eukaryota</taxon>
        <taxon>Viridiplantae</taxon>
        <taxon>Streptophyta</taxon>
        <taxon>Embryophyta</taxon>
        <taxon>Tracheophyta</taxon>
        <taxon>Spermatophyta</taxon>
        <taxon>Magnoliopsida</taxon>
        <taxon>eudicotyledons</taxon>
        <taxon>Gunneridae</taxon>
        <taxon>Pentapetalae</taxon>
        <taxon>asterids</taxon>
        <taxon>lamiids</taxon>
        <taxon>Lamiales</taxon>
        <taxon>Oleaceae</taxon>
        <taxon>Oleeae</taxon>
        <taxon>Fraxinus</taxon>
    </lineage>
</organism>
<accession>A0AAD1ZMP7</accession>
<evidence type="ECO:0000313" key="3">
    <source>
        <dbReference type="Proteomes" id="UP000834106"/>
    </source>
</evidence>
<sequence length="196" mass="20457">MAEQRGGTNENQAKEVEIGVGAAATAEVVTVGPSTGVGGSGVVYGGGGGGAGIGASGGIGVGILGAGAGAFIVRAGVDCGCWTEKIRHFYFYNTSGSKGQKARLIIFCFNIISVQCLEKISKYNFNDSDPPSQSEPPGFDNKFRRISLSILFGVIAGLIFAPLTAFLIRYLIRYINRSPILKGPVVFSPKTFPKTL</sequence>
<feature type="transmembrane region" description="Helical" evidence="1">
    <location>
        <begin position="150"/>
        <end position="172"/>
    </location>
</feature>
<evidence type="ECO:0000256" key="1">
    <source>
        <dbReference type="SAM" id="Phobius"/>
    </source>
</evidence>
<protein>
    <submittedName>
        <fullName evidence="2">Uncharacterized protein</fullName>
    </submittedName>
</protein>
<dbReference type="Proteomes" id="UP000834106">
    <property type="component" value="Chromosome 12"/>
</dbReference>
<gene>
    <name evidence="2" type="ORF">FPE_LOCUS20043</name>
</gene>
<keyword evidence="1" id="KW-1133">Transmembrane helix</keyword>
<reference evidence="2" key="1">
    <citation type="submission" date="2023-05" db="EMBL/GenBank/DDBJ databases">
        <authorList>
            <person name="Huff M."/>
        </authorList>
    </citation>
    <scope>NUCLEOTIDE SEQUENCE</scope>
</reference>
<keyword evidence="1" id="KW-0472">Membrane</keyword>
<evidence type="ECO:0000313" key="2">
    <source>
        <dbReference type="EMBL" id="CAI9772613.1"/>
    </source>
</evidence>
<proteinExistence type="predicted"/>
<keyword evidence="1" id="KW-0812">Transmembrane</keyword>